<organism evidence="2 3">
    <name type="scientific">Paramormyrops kingsleyae</name>
    <dbReference type="NCBI Taxonomy" id="1676925"/>
    <lineage>
        <taxon>Eukaryota</taxon>
        <taxon>Metazoa</taxon>
        <taxon>Chordata</taxon>
        <taxon>Craniata</taxon>
        <taxon>Vertebrata</taxon>
        <taxon>Euteleostomi</taxon>
        <taxon>Actinopterygii</taxon>
        <taxon>Neopterygii</taxon>
        <taxon>Teleostei</taxon>
        <taxon>Osteoglossocephala</taxon>
        <taxon>Osteoglossomorpha</taxon>
        <taxon>Osteoglossiformes</taxon>
        <taxon>Mormyridae</taxon>
        <taxon>Paramormyrops</taxon>
    </lineage>
</organism>
<accession>A0A3B3QNQ0</accession>
<evidence type="ECO:0000313" key="3">
    <source>
        <dbReference type="Proteomes" id="UP000261540"/>
    </source>
</evidence>
<reference evidence="2" key="2">
    <citation type="submission" date="2025-09" db="UniProtKB">
        <authorList>
            <consortium name="Ensembl"/>
        </authorList>
    </citation>
    <scope>IDENTIFICATION</scope>
</reference>
<sequence>IQHYQHLTEFDRGGIVGLHEARWSYHAIAQHVGHADVTVARCWNQWAGEGTHIREGSGRPRQTTPREDRRQALQNPMTLAPATRTQVLDSLQHPLPLLRQHPGTVFQ</sequence>
<dbReference type="GeneTree" id="ENSGT00940000179048"/>
<dbReference type="Proteomes" id="UP000261540">
    <property type="component" value="Unplaced"/>
</dbReference>
<dbReference type="Ensembl" id="ENSPKIT00000032410.1">
    <property type="protein sequence ID" value="ENSPKIP00000008332.1"/>
    <property type="gene ID" value="ENSPKIG00000023877.1"/>
</dbReference>
<keyword evidence="3" id="KW-1185">Reference proteome</keyword>
<evidence type="ECO:0000256" key="1">
    <source>
        <dbReference type="SAM" id="MobiDB-lite"/>
    </source>
</evidence>
<evidence type="ECO:0000313" key="2">
    <source>
        <dbReference type="Ensembl" id="ENSPKIP00000008332.1"/>
    </source>
</evidence>
<protein>
    <recommendedName>
        <fullName evidence="4">Transposase Tc1-like domain-containing protein</fullName>
    </recommendedName>
</protein>
<evidence type="ECO:0008006" key="4">
    <source>
        <dbReference type="Google" id="ProtNLM"/>
    </source>
</evidence>
<feature type="region of interest" description="Disordered" evidence="1">
    <location>
        <begin position="50"/>
        <end position="70"/>
    </location>
</feature>
<feature type="compositionally biased region" description="Basic and acidic residues" evidence="1">
    <location>
        <begin position="51"/>
        <end position="70"/>
    </location>
</feature>
<dbReference type="SUPFAM" id="SSF46689">
    <property type="entry name" value="Homeodomain-like"/>
    <property type="match status" value="1"/>
</dbReference>
<reference evidence="2" key="1">
    <citation type="submission" date="2025-08" db="UniProtKB">
        <authorList>
            <consortium name="Ensembl"/>
        </authorList>
    </citation>
    <scope>IDENTIFICATION</scope>
</reference>
<dbReference type="InterPro" id="IPR009057">
    <property type="entry name" value="Homeodomain-like_sf"/>
</dbReference>
<dbReference type="AlphaFoldDB" id="A0A3B3QNQ0"/>
<proteinExistence type="predicted"/>
<name>A0A3B3QNQ0_9TELE</name>